<evidence type="ECO:0000256" key="7">
    <source>
        <dbReference type="ARBA" id="ARBA00034307"/>
    </source>
</evidence>
<evidence type="ECO:0000259" key="14">
    <source>
        <dbReference type="Pfam" id="PF02770"/>
    </source>
</evidence>
<dbReference type="EMBL" id="JARAOX010000241">
    <property type="protein sequence ID" value="MDD9786648.1"/>
    <property type="molecule type" value="Genomic_DNA"/>
</dbReference>
<dbReference type="InterPro" id="IPR009100">
    <property type="entry name" value="AcylCoA_DH/oxidase_NM_dom_sf"/>
</dbReference>
<dbReference type="InterPro" id="IPR013786">
    <property type="entry name" value="AcylCoA_DH/ox_N"/>
</dbReference>
<dbReference type="GO" id="GO:0005737">
    <property type="term" value="C:cytoplasm"/>
    <property type="evidence" value="ECO:0007669"/>
    <property type="project" value="UniProtKB-SubCell"/>
</dbReference>
<dbReference type="GO" id="GO:0000166">
    <property type="term" value="F:nucleotide binding"/>
    <property type="evidence" value="ECO:0007669"/>
    <property type="project" value="UniProtKB-KW"/>
</dbReference>
<dbReference type="RefSeq" id="WP_074898505.1">
    <property type="nucleotide sequence ID" value="NZ_JARAOX010000241.1"/>
</dbReference>
<dbReference type="Proteomes" id="UP001213771">
    <property type="component" value="Unassembled WGS sequence"/>
</dbReference>
<dbReference type="FunFam" id="2.40.110.10:FF:000020">
    <property type="entry name" value="Putative acyl-CoA dehydrogenase YdbM"/>
    <property type="match status" value="1"/>
</dbReference>
<keyword evidence="3" id="KW-0288">FMN</keyword>
<evidence type="ECO:0000256" key="6">
    <source>
        <dbReference type="ARBA" id="ARBA00023033"/>
    </source>
</evidence>
<dbReference type="InterPro" id="IPR013107">
    <property type="entry name" value="Acyl-CoA_DH_C"/>
</dbReference>
<evidence type="ECO:0000259" key="15">
    <source>
        <dbReference type="Pfam" id="PF02771"/>
    </source>
</evidence>
<feature type="domain" description="Acyl-CoA dehydrogenase/oxidase N-terminal" evidence="15">
    <location>
        <begin position="9"/>
        <end position="112"/>
    </location>
</feature>
<keyword evidence="6" id="KW-0503">Monooxygenase</keyword>
<dbReference type="Gene3D" id="1.20.140.10">
    <property type="entry name" value="Butyryl-CoA Dehydrogenase, subunit A, domain 3"/>
    <property type="match status" value="1"/>
</dbReference>
<evidence type="ECO:0000256" key="9">
    <source>
        <dbReference type="ARBA" id="ARBA00034328"/>
    </source>
</evidence>
<keyword evidence="4" id="KW-0547">Nucleotide-binding</keyword>
<evidence type="ECO:0000259" key="16">
    <source>
        <dbReference type="Pfam" id="PF08028"/>
    </source>
</evidence>
<dbReference type="Pfam" id="PF02771">
    <property type="entry name" value="Acyl-CoA_dh_N"/>
    <property type="match status" value="1"/>
</dbReference>
<dbReference type="PANTHER" id="PTHR43884">
    <property type="entry name" value="ACYL-COA DEHYDROGENASE"/>
    <property type="match status" value="1"/>
</dbReference>
<evidence type="ECO:0000256" key="1">
    <source>
        <dbReference type="ARBA" id="ARBA00004496"/>
    </source>
</evidence>
<gene>
    <name evidence="17" type="ORF">PVE99_30280</name>
</gene>
<comment type="catalytic activity">
    <reaction evidence="13">
        <text>dibenzothiophene + 2 FMNH2 + 2 O2 = dibenzothiophene 5,5-dioxide + 2 FMN + 2 H2O + 2 H(+)</text>
        <dbReference type="Rhea" id="RHEA:49072"/>
        <dbReference type="ChEBI" id="CHEBI:15377"/>
        <dbReference type="ChEBI" id="CHEBI:15378"/>
        <dbReference type="ChEBI" id="CHEBI:15379"/>
        <dbReference type="ChEBI" id="CHEBI:23681"/>
        <dbReference type="ChEBI" id="CHEBI:57618"/>
        <dbReference type="ChEBI" id="CHEBI:58210"/>
        <dbReference type="ChEBI" id="CHEBI:90356"/>
        <dbReference type="EC" id="1.14.14.21"/>
    </reaction>
</comment>
<dbReference type="PANTHER" id="PTHR43884:SF12">
    <property type="entry name" value="ISOVALERYL-COA DEHYDROGENASE, MITOCHONDRIAL-RELATED"/>
    <property type="match status" value="1"/>
</dbReference>
<evidence type="ECO:0000256" key="2">
    <source>
        <dbReference type="ARBA" id="ARBA00022630"/>
    </source>
</evidence>
<dbReference type="Pfam" id="PF08028">
    <property type="entry name" value="Acyl-CoA_dh_2"/>
    <property type="match status" value="1"/>
</dbReference>
<comment type="caution">
    <text evidence="17">The sequence shown here is derived from an EMBL/GenBank/DDBJ whole genome shotgun (WGS) entry which is preliminary data.</text>
</comment>
<evidence type="ECO:0000256" key="13">
    <source>
        <dbReference type="ARBA" id="ARBA00049456"/>
    </source>
</evidence>
<evidence type="ECO:0000256" key="5">
    <source>
        <dbReference type="ARBA" id="ARBA00023002"/>
    </source>
</evidence>
<dbReference type="Pfam" id="PF02770">
    <property type="entry name" value="Acyl-CoA_dh_M"/>
    <property type="match status" value="1"/>
</dbReference>
<evidence type="ECO:0000256" key="11">
    <source>
        <dbReference type="ARBA" id="ARBA00047859"/>
    </source>
</evidence>
<dbReference type="PIRSF" id="PIRSF016578">
    <property type="entry name" value="HsaA"/>
    <property type="match status" value="1"/>
</dbReference>
<protein>
    <recommendedName>
        <fullName evidence="10">Dibenzothiophene monooxygenase</fullName>
        <ecNumber evidence="9">1.14.14.21</ecNumber>
    </recommendedName>
</protein>
<comment type="subcellular location">
    <subcellularLocation>
        <location evidence="1">Cytoplasm</location>
    </subcellularLocation>
</comment>
<dbReference type="InterPro" id="IPR037069">
    <property type="entry name" value="AcylCoA_DH/ox_N_sf"/>
</dbReference>
<evidence type="ECO:0000256" key="12">
    <source>
        <dbReference type="ARBA" id="ARBA00048445"/>
    </source>
</evidence>
<proteinExistence type="inferred from homology"/>
<comment type="similarity">
    <text evidence="8">Belongs to the DszC flavin monooxygenase family.</text>
</comment>
<evidence type="ECO:0000256" key="10">
    <source>
        <dbReference type="ARBA" id="ARBA00034345"/>
    </source>
</evidence>
<keyword evidence="5" id="KW-0560">Oxidoreductase</keyword>
<comment type="pathway">
    <text evidence="7">Sulfur metabolism; dibenzothiophene degradation.</text>
</comment>
<feature type="domain" description="Acyl-CoA dehydrogenase C-terminal" evidence="16">
    <location>
        <begin position="233"/>
        <end position="368"/>
    </location>
</feature>
<dbReference type="InterPro" id="IPR036250">
    <property type="entry name" value="AcylCo_DH-like_C"/>
</dbReference>
<evidence type="ECO:0000313" key="18">
    <source>
        <dbReference type="Proteomes" id="UP001213771"/>
    </source>
</evidence>
<reference evidence="17 18" key="1">
    <citation type="submission" date="2023-02" db="EMBL/GenBank/DDBJ databases">
        <authorList>
            <person name="Olszewska D."/>
        </authorList>
    </citation>
    <scope>NUCLEOTIDE SEQUENCE [LARGE SCALE GENOMIC DNA]</scope>
    <source>
        <strain evidence="17 18">FDU301</strain>
    </source>
</reference>
<comment type="catalytic activity">
    <reaction evidence="11">
        <text>dibenzothiophene + FMNH2 + O2 = dibenzothiophene 5-oxide + FMN + H2O + H(+)</text>
        <dbReference type="Rhea" id="RHEA:49076"/>
        <dbReference type="ChEBI" id="CHEBI:15377"/>
        <dbReference type="ChEBI" id="CHEBI:15378"/>
        <dbReference type="ChEBI" id="CHEBI:15379"/>
        <dbReference type="ChEBI" id="CHEBI:23681"/>
        <dbReference type="ChEBI" id="CHEBI:23683"/>
        <dbReference type="ChEBI" id="CHEBI:57618"/>
        <dbReference type="ChEBI" id="CHEBI:58210"/>
    </reaction>
</comment>
<dbReference type="GO" id="GO:0004497">
    <property type="term" value="F:monooxygenase activity"/>
    <property type="evidence" value="ECO:0007669"/>
    <property type="project" value="UniProtKB-KW"/>
</dbReference>
<dbReference type="SUPFAM" id="SSF47203">
    <property type="entry name" value="Acyl-CoA dehydrogenase C-terminal domain-like"/>
    <property type="match status" value="1"/>
</dbReference>
<dbReference type="Gene3D" id="2.40.110.10">
    <property type="entry name" value="Butyryl-CoA Dehydrogenase, subunit A, domain 2"/>
    <property type="match status" value="1"/>
</dbReference>
<evidence type="ECO:0000256" key="3">
    <source>
        <dbReference type="ARBA" id="ARBA00022643"/>
    </source>
</evidence>
<dbReference type="InterPro" id="IPR006091">
    <property type="entry name" value="Acyl-CoA_Oxase/DH_mid-dom"/>
</dbReference>
<organism evidence="17 18">
    <name type="scientific">Priestia megaterium</name>
    <name type="common">Bacillus megaterium</name>
    <dbReference type="NCBI Taxonomy" id="1404"/>
    <lineage>
        <taxon>Bacteria</taxon>
        <taxon>Bacillati</taxon>
        <taxon>Bacillota</taxon>
        <taxon>Bacilli</taxon>
        <taxon>Bacillales</taxon>
        <taxon>Bacillaceae</taxon>
        <taxon>Priestia</taxon>
    </lineage>
</organism>
<dbReference type="Gene3D" id="1.10.540.10">
    <property type="entry name" value="Acyl-CoA dehydrogenase/oxidase, N-terminal domain"/>
    <property type="match status" value="1"/>
</dbReference>
<sequence length="393" mass="44667">MPIGTPMKKSIKEQARLLAAEFKKTAIERDKDGGNPKVERDLIRNSGLLNLLIPNEVGGMGKTWIDVCDIVRIFAEVDSSLAHVYGYHFLNLTTPYFYGTPEQTAFYYKKTVQQNLFWGNAFNPVDLNLFATEENGCIVLNGRKTFCSGSSDSDYLIVSTVFKDTEAPLIAVVPTKREGIKVNNDWNHFGQRQTDSGSITFKNVPVYNEDILAAVPPNKEFLKVRSTIANFLITHIMLGIIKGAINEALQYVSTKTRPRFAQDSSAVDDPYIQRHLGQFHIQYKAAESLILQTTTIFQRAWDNGWNLTEEEKISIQNSIGIAKAFVTEAGLDITSRIFDVMGSRATSNTYRYDRFWRNIRTLSMHAPIDYEIQRLGSWTLQNHKNYHDLEEDK</sequence>
<evidence type="ECO:0000313" key="17">
    <source>
        <dbReference type="EMBL" id="MDD9786648.1"/>
    </source>
</evidence>
<dbReference type="EC" id="1.14.14.21" evidence="9"/>
<keyword evidence="2" id="KW-0285">Flavoprotein</keyword>
<evidence type="ECO:0000256" key="8">
    <source>
        <dbReference type="ARBA" id="ARBA00034317"/>
    </source>
</evidence>
<dbReference type="AlphaFoldDB" id="A0ABD4X2G4"/>
<accession>A0ABD4X2G4</accession>
<name>A0ABD4X2G4_PRIMG</name>
<feature type="domain" description="Acyl-CoA oxidase/dehydrogenase middle" evidence="14">
    <location>
        <begin position="131"/>
        <end position="204"/>
    </location>
</feature>
<comment type="catalytic activity">
    <reaction evidence="12">
        <text>dibenzothiophene 5-oxide + FMNH2 + O2 = dibenzothiophene 5,5-dioxide + FMN + H2O + H(+)</text>
        <dbReference type="Rhea" id="RHEA:49080"/>
        <dbReference type="ChEBI" id="CHEBI:15377"/>
        <dbReference type="ChEBI" id="CHEBI:15378"/>
        <dbReference type="ChEBI" id="CHEBI:15379"/>
        <dbReference type="ChEBI" id="CHEBI:23683"/>
        <dbReference type="ChEBI" id="CHEBI:57618"/>
        <dbReference type="ChEBI" id="CHEBI:58210"/>
        <dbReference type="ChEBI" id="CHEBI:90356"/>
    </reaction>
</comment>
<evidence type="ECO:0000256" key="4">
    <source>
        <dbReference type="ARBA" id="ARBA00022741"/>
    </source>
</evidence>
<dbReference type="InterPro" id="IPR046373">
    <property type="entry name" value="Acyl-CoA_Oxase/DH_mid-dom_sf"/>
</dbReference>
<dbReference type="SUPFAM" id="SSF56645">
    <property type="entry name" value="Acyl-CoA dehydrogenase NM domain-like"/>
    <property type="match status" value="1"/>
</dbReference>